<dbReference type="Proteomes" id="UP000736672">
    <property type="component" value="Unassembled WGS sequence"/>
</dbReference>
<feature type="compositionally biased region" description="Polar residues" evidence="1">
    <location>
        <begin position="119"/>
        <end position="139"/>
    </location>
</feature>
<dbReference type="InterPro" id="IPR058317">
    <property type="entry name" value="DUF8004"/>
</dbReference>
<protein>
    <recommendedName>
        <fullName evidence="2">DUF8004 domain-containing protein</fullName>
    </recommendedName>
</protein>
<feature type="compositionally biased region" description="Polar residues" evidence="1">
    <location>
        <begin position="429"/>
        <end position="447"/>
    </location>
</feature>
<dbReference type="PANTHER" id="PTHR39601:SF2">
    <property type="entry name" value="CHORIOGENIN HMINOR"/>
    <property type="match status" value="1"/>
</dbReference>
<name>A0A9P9L4T4_FUSSL</name>
<feature type="compositionally biased region" description="Polar residues" evidence="1">
    <location>
        <begin position="1125"/>
        <end position="1137"/>
    </location>
</feature>
<comment type="caution">
    <text evidence="3">The sequence shown here is derived from an EMBL/GenBank/DDBJ whole genome shotgun (WGS) entry which is preliminary data.</text>
</comment>
<dbReference type="PANTHER" id="PTHR39601">
    <property type="entry name" value="CHORIOGENIN HMINOR"/>
    <property type="match status" value="1"/>
</dbReference>
<dbReference type="EMBL" id="JAGTJS010000002">
    <property type="protein sequence ID" value="KAH7274232.1"/>
    <property type="molecule type" value="Genomic_DNA"/>
</dbReference>
<reference evidence="3" key="1">
    <citation type="journal article" date="2021" name="Nat. Commun.">
        <title>Genetic determinants of endophytism in the Arabidopsis root mycobiome.</title>
        <authorList>
            <person name="Mesny F."/>
            <person name="Miyauchi S."/>
            <person name="Thiergart T."/>
            <person name="Pickel B."/>
            <person name="Atanasova L."/>
            <person name="Karlsson M."/>
            <person name="Huettel B."/>
            <person name="Barry K.W."/>
            <person name="Haridas S."/>
            <person name="Chen C."/>
            <person name="Bauer D."/>
            <person name="Andreopoulos W."/>
            <person name="Pangilinan J."/>
            <person name="LaButti K."/>
            <person name="Riley R."/>
            <person name="Lipzen A."/>
            <person name="Clum A."/>
            <person name="Drula E."/>
            <person name="Henrissat B."/>
            <person name="Kohler A."/>
            <person name="Grigoriev I.V."/>
            <person name="Martin F.M."/>
            <person name="Hacquard S."/>
        </authorList>
    </citation>
    <scope>NUCLEOTIDE SEQUENCE</scope>
    <source>
        <strain evidence="3">FSSC 5 MPI-SDFR-AT-0091</strain>
    </source>
</reference>
<feature type="region of interest" description="Disordered" evidence="1">
    <location>
        <begin position="1068"/>
        <end position="1222"/>
    </location>
</feature>
<evidence type="ECO:0000256" key="1">
    <source>
        <dbReference type="SAM" id="MobiDB-lite"/>
    </source>
</evidence>
<feature type="compositionally biased region" description="Low complexity" evidence="1">
    <location>
        <begin position="30"/>
        <end position="48"/>
    </location>
</feature>
<feature type="compositionally biased region" description="Polar residues" evidence="1">
    <location>
        <begin position="461"/>
        <end position="473"/>
    </location>
</feature>
<organism evidence="3 4">
    <name type="scientific">Fusarium solani</name>
    <name type="common">Filamentous fungus</name>
    <dbReference type="NCBI Taxonomy" id="169388"/>
    <lineage>
        <taxon>Eukaryota</taxon>
        <taxon>Fungi</taxon>
        <taxon>Dikarya</taxon>
        <taxon>Ascomycota</taxon>
        <taxon>Pezizomycotina</taxon>
        <taxon>Sordariomycetes</taxon>
        <taxon>Hypocreomycetidae</taxon>
        <taxon>Hypocreales</taxon>
        <taxon>Nectriaceae</taxon>
        <taxon>Fusarium</taxon>
        <taxon>Fusarium solani species complex</taxon>
    </lineage>
</organism>
<evidence type="ECO:0000259" key="2">
    <source>
        <dbReference type="Pfam" id="PF26013"/>
    </source>
</evidence>
<feature type="compositionally biased region" description="Polar residues" evidence="1">
    <location>
        <begin position="1"/>
        <end position="10"/>
    </location>
</feature>
<feature type="domain" description="DUF8004" evidence="2">
    <location>
        <begin position="671"/>
        <end position="763"/>
    </location>
</feature>
<dbReference type="OrthoDB" id="5300331at2759"/>
<proteinExistence type="predicted"/>
<evidence type="ECO:0000313" key="4">
    <source>
        <dbReference type="Proteomes" id="UP000736672"/>
    </source>
</evidence>
<feature type="compositionally biased region" description="Pro residues" evidence="1">
    <location>
        <begin position="175"/>
        <end position="210"/>
    </location>
</feature>
<feature type="compositionally biased region" description="Polar residues" evidence="1">
    <location>
        <begin position="58"/>
        <end position="79"/>
    </location>
</feature>
<feature type="compositionally biased region" description="Low complexity" evidence="1">
    <location>
        <begin position="211"/>
        <end position="227"/>
    </location>
</feature>
<accession>A0A9P9L4T4</accession>
<feature type="compositionally biased region" description="Basic and acidic residues" evidence="1">
    <location>
        <begin position="80"/>
        <end position="91"/>
    </location>
</feature>
<feature type="compositionally biased region" description="Pro residues" evidence="1">
    <location>
        <begin position="348"/>
        <end position="358"/>
    </location>
</feature>
<feature type="compositionally biased region" description="Low complexity" evidence="1">
    <location>
        <begin position="148"/>
        <end position="174"/>
    </location>
</feature>
<gene>
    <name evidence="3" type="ORF">B0J15DRAFT_567756</name>
</gene>
<dbReference type="Pfam" id="PF26013">
    <property type="entry name" value="DUF8004"/>
    <property type="match status" value="1"/>
</dbReference>
<keyword evidence="4" id="KW-1185">Reference proteome</keyword>
<feature type="region of interest" description="Disordered" evidence="1">
    <location>
        <begin position="1"/>
        <end position="473"/>
    </location>
</feature>
<feature type="compositionally biased region" description="Low complexity" evidence="1">
    <location>
        <begin position="235"/>
        <end position="276"/>
    </location>
</feature>
<feature type="compositionally biased region" description="Low complexity" evidence="1">
    <location>
        <begin position="417"/>
        <end position="428"/>
    </location>
</feature>
<sequence>MPSMTSSKSFRASIIPASFSMLRSNTDPESSTPSSSASSTAGTSTSTSHDPRKKTWHKSNTVDLSQLRDNSSNPGSAPNSDKKDAVRHDDQSTSNAQAHTRSPERPKTLTKRSSGGGSNKSATLPKSQSTTNLPPAKQQSNRKSRFRLSSLLPLITLPSESSPASPKKMPAKQAAPPPVPAPTTAPPAPPTTAPATAPPQPEAQPPPVPVPTHSVPAAVATATAPAPVAAPSPAPTKSSSPTNTSTTTNTVTTTATAPTTVDDSPSSSTPSIVEPTAHMPEEHRPGLAITTQDLHFPGSGGSPPSEVSIPTRESNSLEMPQPSPNPQIMAPIPPSPEMHRAVLAPQEPMVPPPPPPTAPVEHTGKLRKENPDARRRSGSLQHIANGGEPPVQGLKKRTTSPVPDRGRRSSSVQSPTVRNSNSKSRVVSTPLSIRPSSSKGDVSQSPTRGRLRRSWLPGGRSRSNSVEVSNANDSSAWVLSDDTRAEYNVSLLKNGEKVPELWNESGAVLVYLYPKGSGRGPSFKVQEFTISSSYIFNELIQTEREAPAGRSRARSFGGRDSLTAEDAARYLSPPNSPPVPDDGYDDLRLYLPTAPPTSSGQLAAPGPGAQPDLDRLIGIRNLFAFLTGQPLVATKTRPTNFHAFLQIAALLEEFGFVSFDGATFGDAVDLSFGFYMDQHALADCRHSREKTLEALILGERMRSSDLYNEAFAHAAGKYAAIMELRLPLFEQVSPKTRVSLERAHLDLLNRQHNANQHLENFDFPAIFSGIANSTSMAELRHVRFKVWKNSFSKMRHFVMSYYKHTFGNWPPKASSKKNPFAESGLNRLVLKVLYSDMCALYDLIVDRTNRTSRVMDEVPALSEETDKMIMSALRNIMSEFDRSKPPVLPPVPYDCPQLPVATSILETYDTLPPKKQAKFDKNIKEHELILILNKAYNYDTNSIKVPFLDKFKEFELREARGKTPPDFADQRIGYWLFLYTVIQSLPVLVVDAPGMQFTEGVEYFLCEPPMGNPPWIGDQQVKKMWYEVAGGGGLVELSTDAVLFSVEATYHRSHCWLAAAQWDENGGSALPVQATEPPLSPLEPPRSMFLDGDDFVPTPPPSFGGLNTPPSPMGSPQSALRPRTHSPSGSRANQAWRSSIALGLEPVPLQPPSPFGERSSSLGGRPASVMLGSRSQSVGNLAALGNAHGSQQESPPPEPSGATFDDILGNEDKKPKKKKGFF</sequence>
<evidence type="ECO:0000313" key="3">
    <source>
        <dbReference type="EMBL" id="KAH7274232.1"/>
    </source>
</evidence>
<feature type="compositionally biased region" description="Pro residues" evidence="1">
    <location>
        <begin position="321"/>
        <end position="336"/>
    </location>
</feature>
<dbReference type="AlphaFoldDB" id="A0A9P9L4T4"/>
<feature type="compositionally biased region" description="Basic and acidic residues" evidence="1">
    <location>
        <begin position="362"/>
        <end position="375"/>
    </location>
</feature>